<reference evidence="3 4" key="1">
    <citation type="submission" date="2019-07" db="EMBL/GenBank/DDBJ databases">
        <title>Whole genome shotgun sequence of Segetibacter aerophilus NBRC 106135.</title>
        <authorList>
            <person name="Hosoyama A."/>
            <person name="Uohara A."/>
            <person name="Ohji S."/>
            <person name="Ichikawa N."/>
        </authorList>
    </citation>
    <scope>NUCLEOTIDE SEQUENCE [LARGE SCALE GENOMIC DNA]</scope>
    <source>
        <strain evidence="3 4">NBRC 106135</strain>
    </source>
</reference>
<evidence type="ECO:0000313" key="4">
    <source>
        <dbReference type="Proteomes" id="UP000321513"/>
    </source>
</evidence>
<evidence type="ECO:0000256" key="1">
    <source>
        <dbReference type="SAM" id="Phobius"/>
    </source>
</evidence>
<keyword evidence="1" id="KW-0472">Membrane</keyword>
<dbReference type="PANTHER" id="PTHR19353">
    <property type="entry name" value="FATTY ACID DESATURASE 2"/>
    <property type="match status" value="1"/>
</dbReference>
<organism evidence="3 4">
    <name type="scientific">Segetibacter aerophilus</name>
    <dbReference type="NCBI Taxonomy" id="670293"/>
    <lineage>
        <taxon>Bacteria</taxon>
        <taxon>Pseudomonadati</taxon>
        <taxon>Bacteroidota</taxon>
        <taxon>Chitinophagia</taxon>
        <taxon>Chitinophagales</taxon>
        <taxon>Chitinophagaceae</taxon>
        <taxon>Segetibacter</taxon>
    </lineage>
</organism>
<keyword evidence="1" id="KW-1133">Transmembrane helix</keyword>
<dbReference type="InterPro" id="IPR012171">
    <property type="entry name" value="Fatty_acid_desaturase"/>
</dbReference>
<feature type="transmembrane region" description="Helical" evidence="1">
    <location>
        <begin position="145"/>
        <end position="171"/>
    </location>
</feature>
<dbReference type="InterPro" id="IPR005804">
    <property type="entry name" value="FA_desaturase_dom"/>
</dbReference>
<protein>
    <submittedName>
        <fullName evidence="3">Fatty acid desaturase</fullName>
    </submittedName>
</protein>
<sequence>MDSEYHIVSELEQSLTFSRRDVPKSLLVKPDVDHLLKNAFTDWAAIAVLWVLAFYLPTWMYPMIAILIASRYHSFGVILHDLTHMPLRSKSIKCRILEILTGYPIGSTINAMRYHHLRHHKDSGMETDPYFKSGIEKSKWIKYLFILRGIILVPFWTFRGIYGTLAFYIIAMRNSYAKVFLQDRSGKDFSQSKEVIQCAAEDRWQLLFHIVLYSSLLWAPKFFIYGYLVPILISGVFAGYRLLNEHKYVETSDRTFETILATTRDNHLSGILKFFLAPKNIGYHIVHHLHPQVAWYKLPQLRKWYVDNYGEMYTNKES</sequence>
<dbReference type="GO" id="GO:0016717">
    <property type="term" value="F:oxidoreductase activity, acting on paired donors, with oxidation of a pair of donors resulting in the reduction of molecular oxygen to two molecules of water"/>
    <property type="evidence" value="ECO:0007669"/>
    <property type="project" value="TreeGrafter"/>
</dbReference>
<dbReference type="Proteomes" id="UP000321513">
    <property type="component" value="Unassembled WGS sequence"/>
</dbReference>
<name>A0A512BJB1_9BACT</name>
<dbReference type="AlphaFoldDB" id="A0A512BJB1"/>
<accession>A0A512BJB1</accession>
<keyword evidence="4" id="KW-1185">Reference proteome</keyword>
<dbReference type="Pfam" id="PF00487">
    <property type="entry name" value="FA_desaturase"/>
    <property type="match status" value="1"/>
</dbReference>
<evidence type="ECO:0000259" key="2">
    <source>
        <dbReference type="Pfam" id="PF00487"/>
    </source>
</evidence>
<dbReference type="EMBL" id="BJYT01000037">
    <property type="protein sequence ID" value="GEO12052.1"/>
    <property type="molecule type" value="Genomic_DNA"/>
</dbReference>
<dbReference type="RefSeq" id="WP_147206179.1">
    <property type="nucleotide sequence ID" value="NZ_BJYT01000037.1"/>
</dbReference>
<feature type="transmembrane region" description="Helical" evidence="1">
    <location>
        <begin position="43"/>
        <end position="69"/>
    </location>
</feature>
<dbReference type="GO" id="GO:0016020">
    <property type="term" value="C:membrane"/>
    <property type="evidence" value="ECO:0007669"/>
    <property type="project" value="TreeGrafter"/>
</dbReference>
<feature type="transmembrane region" description="Helical" evidence="1">
    <location>
        <begin position="222"/>
        <end position="243"/>
    </location>
</feature>
<gene>
    <name evidence="3" type="ORF">SAE01_45480</name>
</gene>
<dbReference type="PANTHER" id="PTHR19353:SF19">
    <property type="entry name" value="DELTA(5) FATTY ACID DESATURASE C-RELATED"/>
    <property type="match status" value="1"/>
</dbReference>
<proteinExistence type="predicted"/>
<dbReference type="OrthoDB" id="104711at2"/>
<evidence type="ECO:0000313" key="3">
    <source>
        <dbReference type="EMBL" id="GEO12052.1"/>
    </source>
</evidence>
<feature type="domain" description="Fatty acid desaturase" evidence="2">
    <location>
        <begin position="57"/>
        <end position="312"/>
    </location>
</feature>
<comment type="caution">
    <text evidence="3">The sequence shown here is derived from an EMBL/GenBank/DDBJ whole genome shotgun (WGS) entry which is preliminary data.</text>
</comment>
<dbReference type="GO" id="GO:0008610">
    <property type="term" value="P:lipid biosynthetic process"/>
    <property type="evidence" value="ECO:0007669"/>
    <property type="project" value="UniProtKB-ARBA"/>
</dbReference>
<keyword evidence="1" id="KW-0812">Transmembrane</keyword>